<protein>
    <submittedName>
        <fullName evidence="1">Uncharacterized protein</fullName>
    </submittedName>
</protein>
<keyword evidence="2" id="KW-1185">Reference proteome</keyword>
<dbReference type="PaxDb" id="4081-Solyc10g054940.1.1"/>
<dbReference type="AlphaFoldDB" id="A0A3Q7IHB0"/>
<organism evidence="1">
    <name type="scientific">Solanum lycopersicum</name>
    <name type="common">Tomato</name>
    <name type="synonym">Lycopersicon esculentum</name>
    <dbReference type="NCBI Taxonomy" id="4081"/>
    <lineage>
        <taxon>Eukaryota</taxon>
        <taxon>Viridiplantae</taxon>
        <taxon>Streptophyta</taxon>
        <taxon>Embryophyta</taxon>
        <taxon>Tracheophyta</taxon>
        <taxon>Spermatophyta</taxon>
        <taxon>Magnoliopsida</taxon>
        <taxon>eudicotyledons</taxon>
        <taxon>Gunneridae</taxon>
        <taxon>Pentapetalae</taxon>
        <taxon>asterids</taxon>
        <taxon>lamiids</taxon>
        <taxon>Solanales</taxon>
        <taxon>Solanaceae</taxon>
        <taxon>Solanoideae</taxon>
        <taxon>Solaneae</taxon>
        <taxon>Solanum</taxon>
        <taxon>Solanum subgen. Lycopersicon</taxon>
    </lineage>
</organism>
<reference evidence="1" key="1">
    <citation type="journal article" date="2012" name="Nature">
        <title>The tomato genome sequence provides insights into fleshy fruit evolution.</title>
        <authorList>
            <consortium name="Tomato Genome Consortium"/>
        </authorList>
    </citation>
    <scope>NUCLEOTIDE SEQUENCE [LARGE SCALE GENOMIC DNA]</scope>
    <source>
        <strain evidence="1">cv. Heinz 1706</strain>
    </source>
</reference>
<evidence type="ECO:0000313" key="2">
    <source>
        <dbReference type="Proteomes" id="UP000004994"/>
    </source>
</evidence>
<evidence type="ECO:0000313" key="1">
    <source>
        <dbReference type="EnsemblPlants" id="Solyc10g054935.1.1"/>
    </source>
</evidence>
<accession>A0A3Q7IHB0</accession>
<dbReference type="InParanoid" id="A0A3Q7IHB0"/>
<dbReference type="Gramene" id="Solyc10g054935.1.1">
    <property type="protein sequence ID" value="Solyc10g054935.1.1"/>
    <property type="gene ID" value="Solyc10g054935.1"/>
</dbReference>
<sequence>MELLSIVMEKVTDCLMHPIARGIGQQSDPKRIHGEIAKGVGLTLEGDDMLSHGDRLCTRESPTEDLLVQ</sequence>
<dbReference type="EnsemblPlants" id="Solyc10g054935.1.1">
    <property type="protein sequence ID" value="Solyc10g054935.1.1"/>
    <property type="gene ID" value="Solyc10g054935.1"/>
</dbReference>
<proteinExistence type="predicted"/>
<reference evidence="1" key="2">
    <citation type="submission" date="2019-01" db="UniProtKB">
        <authorList>
            <consortium name="EnsemblPlants"/>
        </authorList>
    </citation>
    <scope>IDENTIFICATION</scope>
    <source>
        <strain evidence="1">cv. Heinz 1706</strain>
    </source>
</reference>
<name>A0A3Q7IHB0_SOLLC</name>
<dbReference type="Proteomes" id="UP000004994">
    <property type="component" value="Chromosome 10"/>
</dbReference>